<keyword evidence="2" id="KW-1185">Reference proteome</keyword>
<dbReference type="EMBL" id="JADEXG010000011">
    <property type="protein sequence ID" value="MBE9077021.1"/>
    <property type="molecule type" value="Genomic_DNA"/>
</dbReference>
<comment type="caution">
    <text evidence="1">The sequence shown here is derived from an EMBL/GenBank/DDBJ whole genome shotgun (WGS) entry which is preliminary data.</text>
</comment>
<dbReference type="Proteomes" id="UP000636505">
    <property type="component" value="Unassembled WGS sequence"/>
</dbReference>
<evidence type="ECO:0000313" key="2">
    <source>
        <dbReference type="Proteomes" id="UP000636505"/>
    </source>
</evidence>
<protein>
    <recommendedName>
        <fullName evidence="3">Addiction module component</fullName>
    </recommendedName>
</protein>
<evidence type="ECO:0008006" key="3">
    <source>
        <dbReference type="Google" id="ProtNLM"/>
    </source>
</evidence>
<name>A0A8J7AA96_9CYAN</name>
<dbReference type="RefSeq" id="WP_193905679.1">
    <property type="nucleotide sequence ID" value="NZ_JADEXG010000011.1"/>
</dbReference>
<accession>A0A8J7AA96</accession>
<reference evidence="1" key="1">
    <citation type="submission" date="2020-10" db="EMBL/GenBank/DDBJ databases">
        <authorList>
            <person name="Castelo-Branco R."/>
            <person name="Eusebio N."/>
            <person name="Adriana R."/>
            <person name="Vieira A."/>
            <person name="Brugerolle De Fraissinette N."/>
            <person name="Rezende De Castro R."/>
            <person name="Schneider M.P."/>
            <person name="Vasconcelos V."/>
            <person name="Leao P.N."/>
        </authorList>
    </citation>
    <scope>NUCLEOTIDE SEQUENCE</scope>
    <source>
        <strain evidence="1">LEGE 07310</strain>
    </source>
</reference>
<proteinExistence type="predicted"/>
<gene>
    <name evidence="1" type="ORF">IQ241_06870</name>
</gene>
<evidence type="ECO:0000313" key="1">
    <source>
        <dbReference type="EMBL" id="MBE9077021.1"/>
    </source>
</evidence>
<dbReference type="AlphaFoldDB" id="A0A8J7AA96"/>
<sequence length="87" mass="9861">MSPTLQRVMSDLKQLTLNEQWKLVGYLMNQLQSKVQIAEALQPEVESSTGAMSIDELLEETRGSWGDRSPEAIDAELARLRQIDWGE</sequence>
<organism evidence="1 2">
    <name type="scientific">Vasconcelosia minhoensis LEGE 07310</name>
    <dbReference type="NCBI Taxonomy" id="915328"/>
    <lineage>
        <taxon>Bacteria</taxon>
        <taxon>Bacillati</taxon>
        <taxon>Cyanobacteriota</taxon>
        <taxon>Cyanophyceae</taxon>
        <taxon>Nodosilineales</taxon>
        <taxon>Cymatolegaceae</taxon>
        <taxon>Vasconcelosia</taxon>
        <taxon>Vasconcelosia minhoensis</taxon>
    </lineage>
</organism>